<dbReference type="InterPro" id="IPR038050">
    <property type="entry name" value="Neuro_actylchol_rec"/>
</dbReference>
<keyword evidence="4 5" id="KW-0472">Membrane</keyword>
<feature type="transmembrane region" description="Helical" evidence="5">
    <location>
        <begin position="281"/>
        <end position="298"/>
    </location>
</feature>
<feature type="transmembrane region" description="Helical" evidence="5">
    <location>
        <begin position="777"/>
        <end position="799"/>
    </location>
</feature>
<comment type="caution">
    <text evidence="9">The sequence shown here is derived from an EMBL/GenBank/DDBJ whole genome shotgun (WGS) entry which is preliminary data.</text>
</comment>
<dbReference type="Pfam" id="PF02932">
    <property type="entry name" value="Neur_chan_memb"/>
    <property type="match status" value="2"/>
</dbReference>
<keyword evidence="3 5" id="KW-1133">Transmembrane helix</keyword>
<feature type="domain" description="Neurotransmitter-gated ion-channel ligand-binding" evidence="7">
    <location>
        <begin position="411"/>
        <end position="617"/>
    </location>
</feature>
<protein>
    <submittedName>
        <fullName evidence="9">Uncharacterized protein</fullName>
    </submittedName>
</protein>
<evidence type="ECO:0000259" key="8">
    <source>
        <dbReference type="Pfam" id="PF02932"/>
    </source>
</evidence>
<feature type="transmembrane region" description="Helical" evidence="5">
    <location>
        <begin position="680"/>
        <end position="705"/>
    </location>
</feature>
<dbReference type="InterPro" id="IPR006202">
    <property type="entry name" value="Neur_chan_lig-bd"/>
</dbReference>
<dbReference type="InterPro" id="IPR036734">
    <property type="entry name" value="Neur_chan_lig-bd_sf"/>
</dbReference>
<feature type="domain" description="Neurotransmitter-gated ion-channel ligand-binding" evidence="7">
    <location>
        <begin position="44"/>
        <end position="248"/>
    </location>
</feature>
<feature type="transmembrane region" description="Helical" evidence="5">
    <location>
        <begin position="621"/>
        <end position="644"/>
    </location>
</feature>
<organism evidence="9 10">
    <name type="scientific">Ignelater luminosus</name>
    <name type="common">Cucubano</name>
    <name type="synonym">Pyrophorus luminosus</name>
    <dbReference type="NCBI Taxonomy" id="2038154"/>
    <lineage>
        <taxon>Eukaryota</taxon>
        <taxon>Metazoa</taxon>
        <taxon>Ecdysozoa</taxon>
        <taxon>Arthropoda</taxon>
        <taxon>Hexapoda</taxon>
        <taxon>Insecta</taxon>
        <taxon>Pterygota</taxon>
        <taxon>Neoptera</taxon>
        <taxon>Endopterygota</taxon>
        <taxon>Coleoptera</taxon>
        <taxon>Polyphaga</taxon>
        <taxon>Elateriformia</taxon>
        <taxon>Elateroidea</taxon>
        <taxon>Elateridae</taxon>
        <taxon>Agrypninae</taxon>
        <taxon>Pyrophorini</taxon>
        <taxon>Ignelater</taxon>
    </lineage>
</organism>
<dbReference type="PRINTS" id="PR00252">
    <property type="entry name" value="NRIONCHANNEL"/>
</dbReference>
<dbReference type="InterPro" id="IPR036719">
    <property type="entry name" value="Neuro-gated_channel_TM_sf"/>
</dbReference>
<dbReference type="InterPro" id="IPR006201">
    <property type="entry name" value="Neur_channel"/>
</dbReference>
<keyword evidence="2 5" id="KW-0812">Transmembrane</keyword>
<dbReference type="Gene3D" id="2.70.170.10">
    <property type="entry name" value="Neurotransmitter-gated ion-channel ligand-binding domain"/>
    <property type="match status" value="2"/>
</dbReference>
<evidence type="ECO:0000313" key="9">
    <source>
        <dbReference type="EMBL" id="KAF2899333.1"/>
    </source>
</evidence>
<evidence type="ECO:0000313" key="10">
    <source>
        <dbReference type="Proteomes" id="UP000801492"/>
    </source>
</evidence>
<feature type="chain" id="PRO_5035437585" evidence="6">
    <location>
        <begin position="22"/>
        <end position="802"/>
    </location>
</feature>
<dbReference type="EMBL" id="VTPC01002872">
    <property type="protein sequence ID" value="KAF2899333.1"/>
    <property type="molecule type" value="Genomic_DNA"/>
</dbReference>
<feature type="domain" description="Neurotransmitter-gated ion-channel transmembrane" evidence="8">
    <location>
        <begin position="256"/>
        <end position="382"/>
    </location>
</feature>
<dbReference type="Gene3D" id="1.20.58.390">
    <property type="entry name" value="Neurotransmitter-gated ion-channel transmembrane domain"/>
    <property type="match status" value="2"/>
</dbReference>
<dbReference type="FunFam" id="2.70.170.10:FF:000028">
    <property type="entry name" value="AcetylCholine Receptor"/>
    <property type="match status" value="1"/>
</dbReference>
<dbReference type="Proteomes" id="UP000801492">
    <property type="component" value="Unassembled WGS sequence"/>
</dbReference>
<evidence type="ECO:0000256" key="5">
    <source>
        <dbReference type="SAM" id="Phobius"/>
    </source>
</evidence>
<gene>
    <name evidence="9" type="ORF">ILUMI_06838</name>
</gene>
<dbReference type="GO" id="GO:0016020">
    <property type="term" value="C:membrane"/>
    <property type="evidence" value="ECO:0007669"/>
    <property type="project" value="UniProtKB-SubCell"/>
</dbReference>
<feature type="signal peptide" evidence="6">
    <location>
        <begin position="1"/>
        <end position="21"/>
    </location>
</feature>
<dbReference type="CDD" id="cd18989">
    <property type="entry name" value="LGIC_ECD_cation"/>
    <property type="match status" value="1"/>
</dbReference>
<keyword evidence="10" id="KW-1185">Reference proteome</keyword>
<feature type="transmembrane region" description="Helical" evidence="5">
    <location>
        <begin position="650"/>
        <end position="668"/>
    </location>
</feature>
<evidence type="ECO:0000256" key="2">
    <source>
        <dbReference type="ARBA" id="ARBA00022692"/>
    </source>
</evidence>
<dbReference type="GO" id="GO:0005230">
    <property type="term" value="F:extracellular ligand-gated monoatomic ion channel activity"/>
    <property type="evidence" value="ECO:0007669"/>
    <property type="project" value="InterPro"/>
</dbReference>
<feature type="transmembrane region" description="Helical" evidence="5">
    <location>
        <begin position="310"/>
        <end position="335"/>
    </location>
</feature>
<proteinExistence type="predicted"/>
<feature type="domain" description="Neurotransmitter-gated ion-channel transmembrane" evidence="8">
    <location>
        <begin position="626"/>
        <end position="758"/>
    </location>
</feature>
<evidence type="ECO:0000259" key="7">
    <source>
        <dbReference type="Pfam" id="PF02931"/>
    </source>
</evidence>
<dbReference type="AlphaFoldDB" id="A0A8K0D4M3"/>
<feature type="transmembrane region" description="Helical" evidence="5">
    <location>
        <begin position="254"/>
        <end position="274"/>
    </location>
</feature>
<accession>A0A8K0D4M3</accession>
<evidence type="ECO:0000256" key="4">
    <source>
        <dbReference type="ARBA" id="ARBA00023136"/>
    </source>
</evidence>
<dbReference type="InterPro" id="IPR006029">
    <property type="entry name" value="Neurotrans-gated_channel_TM"/>
</dbReference>
<dbReference type="SUPFAM" id="SSF63712">
    <property type="entry name" value="Nicotinic receptor ligand binding domain-like"/>
    <property type="match status" value="2"/>
</dbReference>
<dbReference type="SUPFAM" id="SSF90112">
    <property type="entry name" value="Neurotransmitter-gated ion-channel transmembrane pore"/>
    <property type="match status" value="2"/>
</dbReference>
<name>A0A8K0D4M3_IGNLU</name>
<evidence type="ECO:0000256" key="3">
    <source>
        <dbReference type="ARBA" id="ARBA00022989"/>
    </source>
</evidence>
<reference evidence="9" key="1">
    <citation type="submission" date="2019-08" db="EMBL/GenBank/DDBJ databases">
        <title>The genome of the North American firefly Photinus pyralis.</title>
        <authorList>
            <consortium name="Photinus pyralis genome working group"/>
            <person name="Fallon T.R."/>
            <person name="Sander Lower S.E."/>
            <person name="Weng J.-K."/>
        </authorList>
    </citation>
    <scope>NUCLEOTIDE SEQUENCE</scope>
    <source>
        <strain evidence="9">TRF0915ILg1</strain>
        <tissue evidence="9">Whole body</tissue>
    </source>
</reference>
<dbReference type="OrthoDB" id="410315at2759"/>
<comment type="subcellular location">
    <subcellularLocation>
        <location evidence="1">Membrane</location>
        <topology evidence="1">Multi-pass membrane protein</topology>
    </subcellularLocation>
</comment>
<evidence type="ECO:0000256" key="1">
    <source>
        <dbReference type="ARBA" id="ARBA00004141"/>
    </source>
</evidence>
<sequence length="802" mass="92799">MHVHVTLFFLFIAFYQYNSESFSENSNIAKKDTKKLWNETTLDKLKKDLFTIYYNKKTKPQESYNTTHVKLGLTINHIDTNELENIMTVHSWLSLVWTDTRLTWNASDYGELSVVRIGDHEIWKPDIYLRNSFYGGQFLEWSDNSNVILYSNGEILWTPSVKLVTLCEFNLLDWPFDTQHCSLKFSSLTYYLTDDITLELCSNESPVDLDEFLSHTWMVSNSSAKIKISSYNFGSISNAIYDLHLVRQSRPYKALIVTPAIVMTIFILMQFWLFPLSTERMILNCFTTIVISMFLLYFNSQISPTSNTPLIVIFYSVNLLMVFVSMMTNVLVYSISKTKLLQSLQDRMKKIQQGNFGKFLLLHCHSEDQYSTVQGKDNKKNQRLGFDKNIAESHLSEIGPKPIWNETHLDKLKRDLLMNYDKYARPEHHEDPTNLNVAISIFHIETDEARSTIDVLCWFRLSWTDSKLKWNESDYGGISVIKISDHEVWQPDIFLYNSASGGESISRSGNRNVLVSSIGKVRWTPSVKVTALCDYNLRHWPFDKQLCYLKLGSWVYSDNEINMTTPGIEEYSSAEFKLEISSTPWQMEVIPELVTKNYACCKETYSNVLFKLTLTRKSTPYCAVLVTPAVVTTFLILFQFWLPPNAGEKIILNGFTIVLLNIFLLYFNHQVIGIGDEVPLIVLFYSNSLYVVGFSMTGAIISFSLSKMQKKKPLPKILKSFVSKIGKWLLLNQSIEMHAKGHDENIEEMKDHQLSEFENRTTEEINLTDSIQHEWNILISAIDRIFFIIYCIVFIILAISSF</sequence>
<evidence type="ECO:0000256" key="6">
    <source>
        <dbReference type="SAM" id="SignalP"/>
    </source>
</evidence>
<dbReference type="Pfam" id="PF02931">
    <property type="entry name" value="Neur_chan_LBD"/>
    <property type="match status" value="2"/>
</dbReference>
<dbReference type="PANTHER" id="PTHR18945">
    <property type="entry name" value="NEUROTRANSMITTER GATED ION CHANNEL"/>
    <property type="match status" value="1"/>
</dbReference>
<keyword evidence="6" id="KW-0732">Signal</keyword>
<dbReference type="GO" id="GO:0004888">
    <property type="term" value="F:transmembrane signaling receptor activity"/>
    <property type="evidence" value="ECO:0007669"/>
    <property type="project" value="InterPro"/>
</dbReference>